<dbReference type="AlphaFoldDB" id="A0A0L8FK71"/>
<dbReference type="GO" id="GO:0016020">
    <property type="term" value="C:membrane"/>
    <property type="evidence" value="ECO:0007669"/>
    <property type="project" value="UniProtKB-SubCell"/>
</dbReference>
<dbReference type="InterPro" id="IPR046338">
    <property type="entry name" value="GAIN_dom_sf"/>
</dbReference>
<dbReference type="InterPro" id="IPR058808">
    <property type="entry name" value="GAIN_ADGRA2/3"/>
</dbReference>
<keyword evidence="3 6" id="KW-1133">Transmembrane helix</keyword>
<gene>
    <name evidence="8" type="ORF">OCBIM_22016645mg</name>
</gene>
<dbReference type="PANTHER" id="PTHR45692">
    <property type="entry name" value="G_PROTEIN_RECEP_F2_4 DOMAIN-CONTAINING PROTEIN"/>
    <property type="match status" value="1"/>
</dbReference>
<evidence type="ECO:0000259" key="7">
    <source>
        <dbReference type="PROSITE" id="PS50221"/>
    </source>
</evidence>
<evidence type="ECO:0000256" key="5">
    <source>
        <dbReference type="ARBA" id="ARBA00023157"/>
    </source>
</evidence>
<dbReference type="EMBL" id="KQ429941">
    <property type="protein sequence ID" value="KOF64907.1"/>
    <property type="molecule type" value="Genomic_DNA"/>
</dbReference>
<protein>
    <recommendedName>
        <fullName evidence="7">GAIN-B domain-containing protein</fullName>
    </recommendedName>
</protein>
<feature type="transmembrane region" description="Helical" evidence="6">
    <location>
        <begin position="393"/>
        <end position="416"/>
    </location>
</feature>
<reference evidence="8" key="1">
    <citation type="submission" date="2015-07" db="EMBL/GenBank/DDBJ databases">
        <title>MeaNS - Measles Nucleotide Surveillance Program.</title>
        <authorList>
            <person name="Tran T."/>
            <person name="Druce J."/>
        </authorList>
    </citation>
    <scope>NUCLEOTIDE SEQUENCE</scope>
    <source>
        <strain evidence="8">UCB-OBI-ISO-001</strain>
        <tissue evidence="8">Gonad</tissue>
    </source>
</reference>
<dbReference type="InterPro" id="IPR057244">
    <property type="entry name" value="GAIN_B"/>
</dbReference>
<dbReference type="PANTHER" id="PTHR45692:SF1">
    <property type="entry name" value="G-PROTEIN COUPLED RECEPTORS FAMILY 2 PROFILE 2 DOMAIN-CONTAINING PROTEIN"/>
    <property type="match status" value="1"/>
</dbReference>
<evidence type="ECO:0000256" key="3">
    <source>
        <dbReference type="ARBA" id="ARBA00022989"/>
    </source>
</evidence>
<evidence type="ECO:0000313" key="8">
    <source>
        <dbReference type="EMBL" id="KOF64907.1"/>
    </source>
</evidence>
<dbReference type="Gene3D" id="1.20.1070.10">
    <property type="entry name" value="Rhodopsin 7-helix transmembrane proteins"/>
    <property type="match status" value="1"/>
</dbReference>
<keyword evidence="4 6" id="KW-0472">Membrane</keyword>
<dbReference type="InterPro" id="IPR000203">
    <property type="entry name" value="GPS"/>
</dbReference>
<accession>A0A0L8FK71</accession>
<keyword evidence="2 6" id="KW-0812">Transmembrane</keyword>
<proteinExistence type="predicted"/>
<dbReference type="SMART" id="SM00303">
    <property type="entry name" value="GPS"/>
    <property type="match status" value="1"/>
</dbReference>
<dbReference type="OrthoDB" id="6160965at2759"/>
<evidence type="ECO:0000256" key="2">
    <source>
        <dbReference type="ARBA" id="ARBA00022692"/>
    </source>
</evidence>
<evidence type="ECO:0000256" key="4">
    <source>
        <dbReference type="ARBA" id="ARBA00023136"/>
    </source>
</evidence>
<dbReference type="Pfam" id="PF01825">
    <property type="entry name" value="GPS"/>
    <property type="match status" value="1"/>
</dbReference>
<evidence type="ECO:0000256" key="1">
    <source>
        <dbReference type="ARBA" id="ARBA00004370"/>
    </source>
</evidence>
<keyword evidence="5" id="KW-1015">Disulfide bond</keyword>
<comment type="subcellular location">
    <subcellularLocation>
        <location evidence="1">Membrane</location>
    </subcellularLocation>
</comment>
<dbReference type="Pfam" id="PF26588">
    <property type="entry name" value="GAIN_ADGRA3"/>
    <property type="match status" value="1"/>
</dbReference>
<dbReference type="PROSITE" id="PS50221">
    <property type="entry name" value="GAIN_B"/>
    <property type="match status" value="1"/>
</dbReference>
<name>A0A0L8FK71_OCTBM</name>
<feature type="domain" description="GAIN-B" evidence="7">
    <location>
        <begin position="192"/>
        <end position="384"/>
    </location>
</feature>
<sequence>MKLFDEMVCDESTTSANNRTFYWPITKIGTTAELPCYGNVATRYCSPRTVGDSEMASSQYMTSAKCSPFTGIWQVPDMSQCYNAERIIQRLSTIARKDIHTGNIDKISKKVLGISQKSMYFKEDDANFAVDILEKMVPLISKVTVNNALRSINNLVNIPEEVLAGAEQEKRSASRLLNIIEAMPEKIPLEEQQFAVSYSNLAIGVAKVNRDTFDGLFYGVSYGTNETEGSTMIYDSPNLDQQEADMKTSISLPMNLLKHLKDEERASISRINFFSMRDDKLYRVTQNPSTKQNARINSHVLAANVPNITINKLDEPLNITFNLIHQNASNLQCVYWDESPGLSPRWSPNGCYKSVSKHESGMEVVCCCDHLTSFALLMNVYQTEGETDNALSIISYTGCGISFVFLILTIIIHVCFR</sequence>
<organism evidence="8">
    <name type="scientific">Octopus bimaculoides</name>
    <name type="common">California two-spotted octopus</name>
    <dbReference type="NCBI Taxonomy" id="37653"/>
    <lineage>
        <taxon>Eukaryota</taxon>
        <taxon>Metazoa</taxon>
        <taxon>Spiralia</taxon>
        <taxon>Lophotrochozoa</taxon>
        <taxon>Mollusca</taxon>
        <taxon>Cephalopoda</taxon>
        <taxon>Coleoidea</taxon>
        <taxon>Octopodiformes</taxon>
        <taxon>Octopoda</taxon>
        <taxon>Incirrata</taxon>
        <taxon>Octopodidae</taxon>
        <taxon>Octopus</taxon>
    </lineage>
</organism>
<evidence type="ECO:0000256" key="6">
    <source>
        <dbReference type="SAM" id="Phobius"/>
    </source>
</evidence>
<dbReference type="Gene3D" id="2.60.220.50">
    <property type="match status" value="1"/>
</dbReference>